<reference evidence="1 2" key="1">
    <citation type="submission" date="2023-10" db="EMBL/GenBank/DDBJ databases">
        <authorList>
            <person name="Maclean D."/>
            <person name="Macfadyen A."/>
        </authorList>
    </citation>
    <scope>NUCLEOTIDE SEQUENCE [LARGE SCALE GENOMIC DNA]</scope>
</reference>
<evidence type="ECO:0000313" key="1">
    <source>
        <dbReference type="EMBL" id="CAK0784889.1"/>
    </source>
</evidence>
<sequence>MLHGSQALSFPRAHGSCLRAQGRSGRCCLRACAARVYIAATPLEGMERIDSMLGALGRSAQKLAALHTMTIIEENIDGEADAKTYTLFDFLPVNATAPATAASLLAGGKWPGLKRERQLRRKPAYRHQALVGEAIVPQAADAARRFNETWDPDIQLLRHDCHHHTAALVESLTGKSIDVWRLFPVHQRTVWL</sequence>
<organism evidence="1 2">
    <name type="scientific">Coccomyxa viridis</name>
    <dbReference type="NCBI Taxonomy" id="1274662"/>
    <lineage>
        <taxon>Eukaryota</taxon>
        <taxon>Viridiplantae</taxon>
        <taxon>Chlorophyta</taxon>
        <taxon>core chlorophytes</taxon>
        <taxon>Trebouxiophyceae</taxon>
        <taxon>Trebouxiophyceae incertae sedis</taxon>
        <taxon>Coccomyxaceae</taxon>
        <taxon>Coccomyxa</taxon>
    </lineage>
</organism>
<dbReference type="EMBL" id="CAUYUE010000011">
    <property type="protein sequence ID" value="CAK0784889.1"/>
    <property type="molecule type" value="Genomic_DNA"/>
</dbReference>
<proteinExistence type="predicted"/>
<gene>
    <name evidence="1" type="ORF">CVIRNUC_008094</name>
</gene>
<dbReference type="PANTHER" id="PTHR36342">
    <property type="entry name" value="PTB DOMAIN ENGULFMENT ADAPTER"/>
    <property type="match status" value="1"/>
</dbReference>
<evidence type="ECO:0000313" key="2">
    <source>
        <dbReference type="Proteomes" id="UP001314263"/>
    </source>
</evidence>
<dbReference type="AlphaFoldDB" id="A0AAV1IC32"/>
<keyword evidence="2" id="KW-1185">Reference proteome</keyword>
<dbReference type="PANTHER" id="PTHR36342:SF1">
    <property type="entry name" value="PTB DOMAIN ENGULFMENT ADAPTER"/>
    <property type="match status" value="1"/>
</dbReference>
<dbReference type="Proteomes" id="UP001314263">
    <property type="component" value="Unassembled WGS sequence"/>
</dbReference>
<comment type="caution">
    <text evidence="1">The sequence shown here is derived from an EMBL/GenBank/DDBJ whole genome shotgun (WGS) entry which is preliminary data.</text>
</comment>
<protein>
    <submittedName>
        <fullName evidence="1">Uncharacterized protein</fullName>
    </submittedName>
</protein>
<name>A0AAV1IC32_9CHLO</name>
<accession>A0AAV1IC32</accession>